<dbReference type="AlphaFoldDB" id="A0A849AC64"/>
<dbReference type="Proteomes" id="UP000562984">
    <property type="component" value="Unassembled WGS sequence"/>
</dbReference>
<dbReference type="RefSeq" id="WP_171200892.1">
    <property type="nucleotide sequence ID" value="NZ_JABEND010000011.1"/>
</dbReference>
<dbReference type="EMBL" id="JABEND010000011">
    <property type="protein sequence ID" value="NNG37186.1"/>
    <property type="molecule type" value="Genomic_DNA"/>
</dbReference>
<accession>A0A849AC64</accession>
<reference evidence="1 2" key="1">
    <citation type="submission" date="2020-05" db="EMBL/GenBank/DDBJ databases">
        <title>Nakamurella sp. DB0629 isolated from air conditioner.</title>
        <authorList>
            <person name="Kim D.H."/>
            <person name="Kim D.-U."/>
        </authorList>
    </citation>
    <scope>NUCLEOTIDE SEQUENCE [LARGE SCALE GENOMIC DNA]</scope>
    <source>
        <strain evidence="1 2">DB0629</strain>
    </source>
</reference>
<organism evidence="1 2">
    <name type="scientific">Nakamurella aerolata</name>
    <dbReference type="NCBI Taxonomy" id="1656892"/>
    <lineage>
        <taxon>Bacteria</taxon>
        <taxon>Bacillati</taxon>
        <taxon>Actinomycetota</taxon>
        <taxon>Actinomycetes</taxon>
        <taxon>Nakamurellales</taxon>
        <taxon>Nakamurellaceae</taxon>
        <taxon>Nakamurella</taxon>
    </lineage>
</organism>
<keyword evidence="2" id="KW-1185">Reference proteome</keyword>
<gene>
    <name evidence="1" type="ORF">HKD39_16040</name>
</gene>
<proteinExistence type="predicted"/>
<protein>
    <submittedName>
        <fullName evidence="1">Uncharacterized protein</fullName>
    </submittedName>
</protein>
<name>A0A849AC64_9ACTN</name>
<evidence type="ECO:0000313" key="2">
    <source>
        <dbReference type="Proteomes" id="UP000562984"/>
    </source>
</evidence>
<sequence length="293" mass="31979">MTAGFPERLAEWLDTFDDAVEFAPATPVQVERFSSGWERPAPESLTQLWLEFGSCRFDGEATLLGTSFVLHTIHGLDDTEHGIAATRQRQPVLERAGLIPVVDDAGGTEFGWSRRDGSVVAVRPDGRIEPLFESIEQLWDQVSVREWDTSQAAVSAAAEPDAVDEPEPLGQVTFAAVRHEFGHHLCIITDTDPGEVYQGSLDERGLGRTDSALSLATADREVTVTLATQAQAPAETPGVQLVWEGKRDAPTGEIGVMTTNGLILMYCPSPPRARIRLWVNEIPEPDRILVVVG</sequence>
<comment type="caution">
    <text evidence="1">The sequence shown here is derived from an EMBL/GenBank/DDBJ whole genome shotgun (WGS) entry which is preliminary data.</text>
</comment>
<evidence type="ECO:0000313" key="1">
    <source>
        <dbReference type="EMBL" id="NNG37186.1"/>
    </source>
</evidence>